<keyword evidence="3" id="KW-1185">Reference proteome</keyword>
<reference evidence="2 3" key="1">
    <citation type="submission" date="2019-07" db="EMBL/GenBank/DDBJ databases">
        <authorList>
            <person name="Kim J."/>
        </authorList>
    </citation>
    <scope>NUCLEOTIDE SEQUENCE [LARGE SCALE GENOMIC DNA]</scope>
    <source>
        <strain evidence="2 3">N4</strain>
    </source>
</reference>
<dbReference type="Proteomes" id="UP000318102">
    <property type="component" value="Unassembled WGS sequence"/>
</dbReference>
<dbReference type="RefSeq" id="WP_144994256.1">
    <property type="nucleotide sequence ID" value="NZ_VNJK01000005.1"/>
</dbReference>
<comment type="caution">
    <text evidence="2">The sequence shown here is derived from an EMBL/GenBank/DDBJ whole genome shotgun (WGS) entry which is preliminary data.</text>
</comment>
<protein>
    <recommendedName>
        <fullName evidence="1">YgxA-like substrate binding domain-containing protein</fullName>
    </recommendedName>
</protein>
<evidence type="ECO:0000313" key="3">
    <source>
        <dbReference type="Proteomes" id="UP000318102"/>
    </source>
</evidence>
<dbReference type="InterPro" id="IPR054515">
    <property type="entry name" value="YgxA-like_substrate-bd"/>
</dbReference>
<dbReference type="Pfam" id="PF22339">
    <property type="entry name" value="YgxA-like_sub_bind"/>
    <property type="match status" value="1"/>
</dbReference>
<gene>
    <name evidence="2" type="ORF">FPZ44_22615</name>
</gene>
<name>A0A559IGG8_9BACL</name>
<proteinExistence type="predicted"/>
<dbReference type="InterPro" id="IPR043519">
    <property type="entry name" value="NT_sf"/>
</dbReference>
<dbReference type="AlphaFoldDB" id="A0A559IGG8"/>
<dbReference type="Gene3D" id="1.20.120.330">
    <property type="entry name" value="Nucleotidyltransferases domain 2"/>
    <property type="match status" value="1"/>
</dbReference>
<feature type="domain" description="YgxA-like substrate binding" evidence="1">
    <location>
        <begin position="127"/>
        <end position="223"/>
    </location>
</feature>
<dbReference type="Gene3D" id="3.30.460.10">
    <property type="entry name" value="Beta Polymerase, domain 2"/>
    <property type="match status" value="1"/>
</dbReference>
<sequence>MKKDTLPLYFSIQHLSQDEDVSGILAVYRNQLEDDWQSTLSWDVLLMVIGSHPEYPAWTPVYLEGESQCNIVVLHITLHDLLSDDVLEYEEMRRWLFYASVEYDRDGQMVQYLRDFPKLWDRCQEHRILMKFSAFVRAYVELKRCVGSRAYLDAFSAAEQALLELARLSIVEHGQVPSSSLWQHVRLLDLGIHKLYEELVMSTETLDKRVELVLLACEFIISTRMYVYLSPLVRILHESHKGMNLLELCGHPDLVCIANEIPLLLDKLVSRGSVELSLVELDNTFSSIGAMTYYRWIDGRSRA</sequence>
<evidence type="ECO:0000259" key="1">
    <source>
        <dbReference type="Pfam" id="PF22339"/>
    </source>
</evidence>
<dbReference type="EMBL" id="VNJK01000005">
    <property type="protein sequence ID" value="TVX86724.1"/>
    <property type="molecule type" value="Genomic_DNA"/>
</dbReference>
<accession>A0A559IGG8</accession>
<organism evidence="2 3">
    <name type="scientific">Paenibacillus agilis</name>
    <dbReference type="NCBI Taxonomy" id="3020863"/>
    <lineage>
        <taxon>Bacteria</taxon>
        <taxon>Bacillati</taxon>
        <taxon>Bacillota</taxon>
        <taxon>Bacilli</taxon>
        <taxon>Bacillales</taxon>
        <taxon>Paenibacillaceae</taxon>
        <taxon>Paenibacillus</taxon>
    </lineage>
</organism>
<dbReference type="OrthoDB" id="2350973at2"/>
<evidence type="ECO:0000313" key="2">
    <source>
        <dbReference type="EMBL" id="TVX86724.1"/>
    </source>
</evidence>